<dbReference type="PROSITE" id="PS00478">
    <property type="entry name" value="LIM_DOMAIN_1"/>
    <property type="match status" value="1"/>
</dbReference>
<dbReference type="GO" id="GO:0001666">
    <property type="term" value="P:response to hypoxia"/>
    <property type="evidence" value="ECO:0007669"/>
    <property type="project" value="TreeGrafter"/>
</dbReference>
<evidence type="ECO:0000256" key="2">
    <source>
        <dbReference type="ARBA" id="ARBA00022833"/>
    </source>
</evidence>
<evidence type="ECO:0000259" key="6">
    <source>
        <dbReference type="PROSITE" id="PS50023"/>
    </source>
</evidence>
<evidence type="ECO:0000313" key="7">
    <source>
        <dbReference type="EMBL" id="THD22658.1"/>
    </source>
</evidence>
<dbReference type="InterPro" id="IPR047172">
    <property type="entry name" value="Ajuba-like"/>
</dbReference>
<accession>A0A4E0RNG9</accession>
<comment type="caution">
    <text evidence="7">The sequence shown here is derived from an EMBL/GenBank/DDBJ whole genome shotgun (WGS) entry which is preliminary data.</text>
</comment>
<dbReference type="GO" id="GO:0046872">
    <property type="term" value="F:metal ion binding"/>
    <property type="evidence" value="ECO:0007669"/>
    <property type="project" value="UniProtKB-KW"/>
</dbReference>
<protein>
    <submittedName>
        <fullName evidence="7">Wilms tumor protein 1-interacting protein</fullName>
    </submittedName>
</protein>
<evidence type="ECO:0000256" key="3">
    <source>
        <dbReference type="ARBA" id="ARBA00023038"/>
    </source>
</evidence>
<dbReference type="PANTHER" id="PTHR24219:SF4">
    <property type="entry name" value="LIM DOMAIN-CONTAINING PROTEIN JUB"/>
    <property type="match status" value="1"/>
</dbReference>
<feature type="compositionally biased region" description="Low complexity" evidence="5">
    <location>
        <begin position="37"/>
        <end position="51"/>
    </location>
</feature>
<dbReference type="GO" id="GO:0000932">
    <property type="term" value="C:P-body"/>
    <property type="evidence" value="ECO:0007669"/>
    <property type="project" value="TreeGrafter"/>
</dbReference>
<name>A0A4E0RNG9_FASHE</name>
<dbReference type="GO" id="GO:0007010">
    <property type="term" value="P:cytoskeleton organization"/>
    <property type="evidence" value="ECO:0007669"/>
    <property type="project" value="TreeGrafter"/>
</dbReference>
<organism evidence="7 8">
    <name type="scientific">Fasciola hepatica</name>
    <name type="common">Liver fluke</name>
    <dbReference type="NCBI Taxonomy" id="6192"/>
    <lineage>
        <taxon>Eukaryota</taxon>
        <taxon>Metazoa</taxon>
        <taxon>Spiralia</taxon>
        <taxon>Lophotrochozoa</taxon>
        <taxon>Platyhelminthes</taxon>
        <taxon>Trematoda</taxon>
        <taxon>Digenea</taxon>
        <taxon>Plagiorchiida</taxon>
        <taxon>Echinostomata</taxon>
        <taxon>Echinostomatoidea</taxon>
        <taxon>Fasciolidae</taxon>
        <taxon>Fasciola</taxon>
    </lineage>
</organism>
<feature type="domain" description="LIM zinc-binding" evidence="6">
    <location>
        <begin position="92"/>
        <end position="153"/>
    </location>
</feature>
<dbReference type="GO" id="GO:0005667">
    <property type="term" value="C:transcription regulator complex"/>
    <property type="evidence" value="ECO:0007669"/>
    <property type="project" value="TreeGrafter"/>
</dbReference>
<dbReference type="InterPro" id="IPR001781">
    <property type="entry name" value="Znf_LIM"/>
</dbReference>
<sequence length="340" mass="36919">MYGGFMAPTAYQPRVGADKLLPSCSSTPTITVHNSEKSTSSATSKSIPPTKNDALQKLPSLTIDSAQLDIPSVMDNAQAPPISPGMGSRSLGPCAECGLRIINLADACHALGYLYHNSCFVCCYCQRSLRGKIFYKDQDKIYCEEDYLYCGFQQTTEKCSVCGHLISETILQAMGNSYHPGCFRCCVCTKCLDGVPFTVDANKLIYCLPDYHLVHAPRCGACGLVIIPEEGSDEIVRVVALDKEFHLSCYCCSDCKRKLGDEPENRCYPMTDSDLQSPDRIVQRLLCLNCHLSRIGAVPATAANVTTTTGAKPLSGQNSQSGGSLLRFYPLSSKMHKSSG</sequence>
<dbReference type="AlphaFoldDB" id="A0A4E0RNG9"/>
<dbReference type="Gene3D" id="2.10.110.10">
    <property type="entry name" value="Cysteine Rich Protein"/>
    <property type="match status" value="3"/>
</dbReference>
<keyword evidence="3 4" id="KW-0440">LIM domain</keyword>
<reference evidence="7" key="1">
    <citation type="submission" date="2019-03" db="EMBL/GenBank/DDBJ databases">
        <title>Improved annotation for the trematode Fasciola hepatica.</title>
        <authorList>
            <person name="Choi Y.-J."/>
            <person name="Martin J."/>
            <person name="Mitreva M."/>
        </authorList>
    </citation>
    <scope>NUCLEOTIDE SEQUENCE [LARGE SCALE GENOMIC DNA]</scope>
</reference>
<dbReference type="PROSITE" id="PS50023">
    <property type="entry name" value="LIM_DOMAIN_2"/>
    <property type="match status" value="2"/>
</dbReference>
<dbReference type="SMART" id="SM00132">
    <property type="entry name" value="LIM"/>
    <property type="match status" value="3"/>
</dbReference>
<keyword evidence="2 4" id="KW-0862">Zinc</keyword>
<dbReference type="GO" id="GO:0005912">
    <property type="term" value="C:adherens junction"/>
    <property type="evidence" value="ECO:0007669"/>
    <property type="project" value="TreeGrafter"/>
</dbReference>
<feature type="region of interest" description="Disordered" evidence="5">
    <location>
        <begin position="29"/>
        <end position="53"/>
    </location>
</feature>
<proteinExistence type="predicted"/>
<keyword evidence="8" id="KW-1185">Reference proteome</keyword>
<dbReference type="InterPro" id="IPR047247">
    <property type="entry name" value="Ajuba-like_LIM2"/>
</dbReference>
<evidence type="ECO:0000256" key="4">
    <source>
        <dbReference type="PROSITE-ProRule" id="PRU00125"/>
    </source>
</evidence>
<evidence type="ECO:0000256" key="5">
    <source>
        <dbReference type="SAM" id="MobiDB-lite"/>
    </source>
</evidence>
<feature type="domain" description="LIM zinc-binding" evidence="6">
    <location>
        <begin position="157"/>
        <end position="217"/>
    </location>
</feature>
<dbReference type="GO" id="GO:0005634">
    <property type="term" value="C:nucleus"/>
    <property type="evidence" value="ECO:0007669"/>
    <property type="project" value="TreeGrafter"/>
</dbReference>
<evidence type="ECO:0000256" key="1">
    <source>
        <dbReference type="ARBA" id="ARBA00022723"/>
    </source>
</evidence>
<dbReference type="PANTHER" id="PTHR24219">
    <property type="entry name" value="LIM DOMAIN-CONTAINING PROTEIN JUB"/>
    <property type="match status" value="1"/>
</dbReference>
<dbReference type="SUPFAM" id="SSF57716">
    <property type="entry name" value="Glucocorticoid receptor-like (DNA-binding domain)"/>
    <property type="match status" value="2"/>
</dbReference>
<keyword evidence="1 4" id="KW-0479">Metal-binding</keyword>
<dbReference type="GO" id="GO:0035331">
    <property type="term" value="P:negative regulation of hippo signaling"/>
    <property type="evidence" value="ECO:0007669"/>
    <property type="project" value="TreeGrafter"/>
</dbReference>
<evidence type="ECO:0000313" key="8">
    <source>
        <dbReference type="Proteomes" id="UP000230066"/>
    </source>
</evidence>
<dbReference type="Pfam" id="PF00412">
    <property type="entry name" value="LIM"/>
    <property type="match status" value="3"/>
</dbReference>
<gene>
    <name evidence="7" type="ORF">D915_006310</name>
</gene>
<dbReference type="CDD" id="cd09355">
    <property type="entry name" value="LIM2_Ajuba_like"/>
    <property type="match status" value="1"/>
</dbReference>
<dbReference type="EMBL" id="JXXN02002611">
    <property type="protein sequence ID" value="THD22658.1"/>
    <property type="molecule type" value="Genomic_DNA"/>
</dbReference>
<dbReference type="Proteomes" id="UP000230066">
    <property type="component" value="Unassembled WGS sequence"/>
</dbReference>
<dbReference type="GO" id="GO:0003714">
    <property type="term" value="F:transcription corepressor activity"/>
    <property type="evidence" value="ECO:0007669"/>
    <property type="project" value="TreeGrafter"/>
</dbReference>